<dbReference type="InterPro" id="IPR011050">
    <property type="entry name" value="Pectin_lyase_fold/virulence"/>
</dbReference>
<dbReference type="SUPFAM" id="SSF57850">
    <property type="entry name" value="RING/U-box"/>
    <property type="match status" value="2"/>
</dbReference>
<dbReference type="SMART" id="SM00710">
    <property type="entry name" value="PbH1"/>
    <property type="match status" value="8"/>
</dbReference>
<dbReference type="InterPro" id="IPR013083">
    <property type="entry name" value="Znf_RING/FYVE/PHD"/>
</dbReference>
<keyword evidence="5" id="KW-1185">Reference proteome</keyword>
<gene>
    <name evidence="4" type="ORF">M9Y10_021329</name>
</gene>
<keyword evidence="2" id="KW-0479">Metal-binding</keyword>
<dbReference type="Pfam" id="PF13920">
    <property type="entry name" value="zf-C3HC4_3"/>
    <property type="match status" value="2"/>
</dbReference>
<dbReference type="InterPro" id="IPR039448">
    <property type="entry name" value="Beta_helix"/>
</dbReference>
<dbReference type="SMART" id="SM00184">
    <property type="entry name" value="RING"/>
    <property type="match status" value="2"/>
</dbReference>
<name>A0ABR2HFM2_9EUKA</name>
<dbReference type="PANTHER" id="PTHR22990">
    <property type="entry name" value="F-BOX ONLY PROTEIN"/>
    <property type="match status" value="1"/>
</dbReference>
<feature type="domain" description="RING-type" evidence="3">
    <location>
        <begin position="462"/>
        <end position="501"/>
    </location>
</feature>
<dbReference type="PROSITE" id="PS50089">
    <property type="entry name" value="ZF_RING_2"/>
    <property type="match status" value="2"/>
</dbReference>
<organism evidence="4 5">
    <name type="scientific">Tritrichomonas musculus</name>
    <dbReference type="NCBI Taxonomy" id="1915356"/>
    <lineage>
        <taxon>Eukaryota</taxon>
        <taxon>Metamonada</taxon>
        <taxon>Parabasalia</taxon>
        <taxon>Tritrichomonadida</taxon>
        <taxon>Tritrichomonadidae</taxon>
        <taxon>Tritrichomonas</taxon>
    </lineage>
</organism>
<dbReference type="SUPFAM" id="SSF51126">
    <property type="entry name" value="Pectin lyase-like"/>
    <property type="match status" value="2"/>
</dbReference>
<dbReference type="InterPro" id="IPR012334">
    <property type="entry name" value="Pectin_lyas_fold"/>
</dbReference>
<evidence type="ECO:0000256" key="1">
    <source>
        <dbReference type="ARBA" id="ARBA00022737"/>
    </source>
</evidence>
<evidence type="ECO:0000259" key="3">
    <source>
        <dbReference type="PROSITE" id="PS50089"/>
    </source>
</evidence>
<evidence type="ECO:0000256" key="2">
    <source>
        <dbReference type="PROSITE-ProRule" id="PRU00175"/>
    </source>
</evidence>
<dbReference type="Proteomes" id="UP001470230">
    <property type="component" value="Unassembled WGS sequence"/>
</dbReference>
<comment type="caution">
    <text evidence="4">The sequence shown here is derived from an EMBL/GenBank/DDBJ whole genome shotgun (WGS) entry which is preliminary data.</text>
</comment>
<keyword evidence="2" id="KW-0862">Zinc</keyword>
<accession>A0ABR2HFM2</accession>
<dbReference type="Gene3D" id="3.30.40.10">
    <property type="entry name" value="Zinc/RING finger domain, C3HC4 (zinc finger)"/>
    <property type="match status" value="2"/>
</dbReference>
<feature type="domain" description="RING-type" evidence="3">
    <location>
        <begin position="518"/>
        <end position="557"/>
    </location>
</feature>
<reference evidence="4 5" key="1">
    <citation type="submission" date="2024-04" db="EMBL/GenBank/DDBJ databases">
        <title>Tritrichomonas musculus Genome.</title>
        <authorList>
            <person name="Alves-Ferreira E."/>
            <person name="Grigg M."/>
            <person name="Lorenzi H."/>
            <person name="Galac M."/>
        </authorList>
    </citation>
    <scope>NUCLEOTIDE SEQUENCE [LARGE SCALE GENOMIC DNA]</scope>
    <source>
        <strain evidence="4 5">EAF2021</strain>
    </source>
</reference>
<dbReference type="Pfam" id="PF13229">
    <property type="entry name" value="Beta_helix"/>
    <property type="match status" value="1"/>
</dbReference>
<protein>
    <recommendedName>
        <fullName evidence="3">RING-type domain-containing protein</fullName>
    </recommendedName>
</protein>
<sequence length="576" mass="64870">MSIDFLSILNETNSIKNEETGEIIITTPELEITDKYTINSKCKITSNCNTIIKSSGFNISSNFIFLSNITFKTFIYIKNSFNVNIINCNIKDVKDSFAISINNSKSIFLDQITITNVELPIGIFIYNKSHLIASKILINGLIDVNISCKDESKIYIDDSTFYQSNSNGININNSYSEIENCKISNTVLPGIFAFKSKGIIENNEITNIKMNGIVIHDESSFEIKDNKITNINGSAISVIENSTCNIHHNIISEINNNGIYVDKKSNVTAYNNELNNIKCPAIAIINQSKANVFENEITKINTCGIRIIGSKNVEINRNKFQNINECAISILDSKVCFVTNNNISDCKIAAIEVYNNSIANLINNSISNINEYAFLSYISGQIKAENNTISNVKKAMVNLNFNGSGSFINNKLINCPCQKEGKTGSQYFFNGNSNFEGVTNDESKKTESIYYEEKYVENNDLCIKCKQKPRQFFLLNCAHKVYCQECAEEALKTHQKCPLCRMPIIDLNEGFKTKNELCGICLDKKVDCIVMPCGHIGYCHKCLEIWFKDNQKCPYCQIKPVEFKKIHDLENSSNLK</sequence>
<keyword evidence="1" id="KW-0677">Repeat</keyword>
<dbReference type="InterPro" id="IPR001841">
    <property type="entry name" value="Znf_RING"/>
</dbReference>
<evidence type="ECO:0000313" key="5">
    <source>
        <dbReference type="Proteomes" id="UP001470230"/>
    </source>
</evidence>
<dbReference type="EMBL" id="JAPFFF010000031">
    <property type="protein sequence ID" value="KAK8845147.1"/>
    <property type="molecule type" value="Genomic_DNA"/>
</dbReference>
<proteinExistence type="predicted"/>
<dbReference type="InterPro" id="IPR006626">
    <property type="entry name" value="PbH1"/>
</dbReference>
<dbReference type="InterPro" id="IPR051550">
    <property type="entry name" value="SCF-Subunits/Alg-Epimerases"/>
</dbReference>
<evidence type="ECO:0000313" key="4">
    <source>
        <dbReference type="EMBL" id="KAK8845147.1"/>
    </source>
</evidence>
<dbReference type="PANTHER" id="PTHR22990:SF15">
    <property type="entry name" value="F-BOX ONLY PROTEIN 10"/>
    <property type="match status" value="1"/>
</dbReference>
<dbReference type="Gene3D" id="2.160.20.10">
    <property type="entry name" value="Single-stranded right-handed beta-helix, Pectin lyase-like"/>
    <property type="match status" value="1"/>
</dbReference>
<keyword evidence="2" id="KW-0863">Zinc-finger</keyword>